<reference evidence="1 2" key="1">
    <citation type="submission" date="2016-03" db="EMBL/GenBank/DDBJ databases">
        <title>Microsymbionts genomes from the relict species Vavilovia formosa (Stev.) Fed.</title>
        <authorList>
            <person name="Kopat V."/>
            <person name="Chirak E."/>
            <person name="Kimeklis A."/>
            <person name="Andronov E."/>
        </authorList>
    </citation>
    <scope>NUCLEOTIDE SEQUENCE [LARGE SCALE GENOMIC DNA]</scope>
    <source>
        <strain evidence="1 2">Vaf07</strain>
    </source>
</reference>
<evidence type="ECO:0000313" key="2">
    <source>
        <dbReference type="Proteomes" id="UP000076574"/>
    </source>
</evidence>
<protein>
    <submittedName>
        <fullName evidence="1">Uncharacterized protein</fullName>
    </submittedName>
</protein>
<comment type="caution">
    <text evidence="1">The sequence shown here is derived from an EMBL/GenBank/DDBJ whole genome shotgun (WGS) entry which is preliminary data.</text>
</comment>
<dbReference type="AlphaFoldDB" id="A0A163YJ48"/>
<keyword evidence="2" id="KW-1185">Reference proteome</keyword>
<organism evidence="1 2">
    <name type="scientific">Tardiphaga robiniae</name>
    <dbReference type="NCBI Taxonomy" id="943830"/>
    <lineage>
        <taxon>Bacteria</taxon>
        <taxon>Pseudomonadati</taxon>
        <taxon>Pseudomonadota</taxon>
        <taxon>Alphaproteobacteria</taxon>
        <taxon>Hyphomicrobiales</taxon>
        <taxon>Nitrobacteraceae</taxon>
        <taxon>Tardiphaga</taxon>
    </lineage>
</organism>
<dbReference type="EMBL" id="LVYV01000023">
    <property type="protein sequence ID" value="KZD22215.1"/>
    <property type="molecule type" value="Genomic_DNA"/>
</dbReference>
<dbReference type="Proteomes" id="UP000076574">
    <property type="component" value="Unassembled WGS sequence"/>
</dbReference>
<sequence>MTLGELLQARGFDPVGVMAIRNTLHSEDVSNDFRDLTDVISANALPMYDRMQDGPRIAHRTAVLSFAATDGGQARLTSLRTFLLRKPGSVPGDIVYDYDAAHLLHSFIARATTPCFYDAIEREELNDLFGRLVVQWPEPLSDNIIAANDDALTVVVA</sequence>
<accession>A0A163YJ48</accession>
<evidence type="ECO:0000313" key="1">
    <source>
        <dbReference type="EMBL" id="KZD22215.1"/>
    </source>
</evidence>
<proteinExistence type="predicted"/>
<gene>
    <name evidence="1" type="ORF">A4A58_09165</name>
</gene>
<name>A0A163YJ48_9BRAD</name>
<dbReference type="OrthoDB" id="8264756at2"/>
<dbReference type="STRING" id="943830.A4A58_09165"/>